<evidence type="ECO:0000256" key="1">
    <source>
        <dbReference type="ARBA" id="ARBA00022999"/>
    </source>
</evidence>
<dbReference type="SUPFAM" id="SSF55550">
    <property type="entry name" value="SH2 domain"/>
    <property type="match status" value="1"/>
</dbReference>
<dbReference type="InterPro" id="IPR000980">
    <property type="entry name" value="SH2"/>
</dbReference>
<dbReference type="PROSITE" id="PS50001">
    <property type="entry name" value="SH2"/>
    <property type="match status" value="1"/>
</dbReference>
<feature type="non-terminal residue" evidence="5">
    <location>
        <position position="1"/>
    </location>
</feature>
<feature type="domain" description="SH2" evidence="4">
    <location>
        <begin position="364"/>
        <end position="471"/>
    </location>
</feature>
<evidence type="ECO:0000256" key="3">
    <source>
        <dbReference type="SAM" id="MobiDB-lite"/>
    </source>
</evidence>
<feature type="region of interest" description="Disordered" evidence="3">
    <location>
        <begin position="1"/>
        <end position="241"/>
    </location>
</feature>
<dbReference type="SMART" id="SM00252">
    <property type="entry name" value="SH2"/>
    <property type="match status" value="1"/>
</dbReference>
<evidence type="ECO:0000259" key="4">
    <source>
        <dbReference type="PROSITE" id="PS50001"/>
    </source>
</evidence>
<dbReference type="Proteomes" id="UP001177744">
    <property type="component" value="Unassembled WGS sequence"/>
</dbReference>
<dbReference type="GO" id="GO:0007169">
    <property type="term" value="P:cell surface receptor protein tyrosine kinase signaling pathway"/>
    <property type="evidence" value="ECO:0007669"/>
    <property type="project" value="TreeGrafter"/>
</dbReference>
<evidence type="ECO:0000256" key="2">
    <source>
        <dbReference type="PROSITE-ProRule" id="PRU00191"/>
    </source>
</evidence>
<dbReference type="FunFam" id="3.30.505.10:FF:000016">
    <property type="entry name" value="B-cell linker protein isoform 2"/>
    <property type="match status" value="1"/>
</dbReference>
<organism evidence="5 6">
    <name type="scientific">Cnephaeus nilssonii</name>
    <name type="common">Northern bat</name>
    <name type="synonym">Eptesicus nilssonii</name>
    <dbReference type="NCBI Taxonomy" id="3371016"/>
    <lineage>
        <taxon>Eukaryota</taxon>
        <taxon>Metazoa</taxon>
        <taxon>Chordata</taxon>
        <taxon>Craniata</taxon>
        <taxon>Vertebrata</taxon>
        <taxon>Euteleostomi</taxon>
        <taxon>Mammalia</taxon>
        <taxon>Eutheria</taxon>
        <taxon>Laurasiatheria</taxon>
        <taxon>Chiroptera</taxon>
        <taxon>Yangochiroptera</taxon>
        <taxon>Vespertilionidae</taxon>
        <taxon>Cnephaeus</taxon>
    </lineage>
</organism>
<feature type="compositionally biased region" description="Polar residues" evidence="3">
    <location>
        <begin position="106"/>
        <end position="122"/>
    </location>
</feature>
<proteinExistence type="predicted"/>
<gene>
    <name evidence="5" type="ORF">QTO34_005978</name>
</gene>
<dbReference type="CDD" id="cd09929">
    <property type="entry name" value="SH2_BLNK_SLP-76"/>
    <property type="match status" value="1"/>
</dbReference>
<dbReference type="Pfam" id="PF00017">
    <property type="entry name" value="SH2"/>
    <property type="match status" value="1"/>
</dbReference>
<feature type="compositionally biased region" description="Acidic residues" evidence="3">
    <location>
        <begin position="41"/>
        <end position="58"/>
    </location>
</feature>
<dbReference type="GO" id="GO:0005737">
    <property type="term" value="C:cytoplasm"/>
    <property type="evidence" value="ECO:0007669"/>
    <property type="project" value="UniProtKB-ARBA"/>
</dbReference>
<feature type="compositionally biased region" description="Acidic residues" evidence="3">
    <location>
        <begin position="155"/>
        <end position="170"/>
    </location>
</feature>
<reference evidence="5" key="1">
    <citation type="submission" date="2023-06" db="EMBL/GenBank/DDBJ databases">
        <title>Reference genome for the Northern bat (Eptesicus nilssonii), a most northern bat species.</title>
        <authorList>
            <person name="Laine V.N."/>
            <person name="Pulliainen A.T."/>
            <person name="Lilley T.M."/>
        </authorList>
    </citation>
    <scope>NUCLEOTIDE SEQUENCE</scope>
    <source>
        <strain evidence="5">BLF_Eptnil</strain>
        <tissue evidence="5">Kidney</tissue>
    </source>
</reference>
<keyword evidence="1 2" id="KW-0727">SH2 domain</keyword>
<name>A0AA40HLX4_CNENI</name>
<dbReference type="EMBL" id="JAULJE010000016">
    <property type="protein sequence ID" value="KAK1333593.1"/>
    <property type="molecule type" value="Genomic_DNA"/>
</dbReference>
<feature type="compositionally biased region" description="Basic and acidic residues" evidence="3">
    <location>
        <begin position="1"/>
        <end position="11"/>
    </location>
</feature>
<keyword evidence="6" id="KW-1185">Reference proteome</keyword>
<feature type="compositionally biased region" description="Polar residues" evidence="3">
    <location>
        <begin position="136"/>
        <end position="145"/>
    </location>
</feature>
<sequence length="474" mass="52815">QLQKMVHDIKNNDGGIMNKIKKLKVKAPPSVPRRDYASESPADEEEQWSDDFDSDYENPDEHSDSEMYVLPAEETGDDSYEPPPVEQETRTVHPALPFTRGEYVDNRSSQRQSPPFSKTLPSKPSWPSAKARLASTMPTSTSLQKPQVPPKPKDLEDEADYVVPVEDEDENYIHPTESSSLPSEKGKPPMVNRSTKPNNSSKPAPPPVTASGRSSGAWDTKASSLPAVPSPLPRAGKKPATPLKTQLLGVLLAINPTDRAGKAQHQDHIAPPMSHLQLHLPLNRMPQVCVKKNLYLLNATEGLVTDKKLCSHQCFLLPRNKSTKNPYLCQGFQKGVAQRWMALASFPPNSSVSEQEADIHCKPWYAGACDRKSAEEALYRSNKDGSFLIRKSSGHDSKQPYTLVVFFNKRVYNIPVRFIEATKQYALGRKKNGEEYFGSVAEIIKNHQHSPLVLIDSQNNTKDSTRLKYAIKVS</sequence>
<protein>
    <recommendedName>
        <fullName evidence="4">SH2 domain-containing protein</fullName>
    </recommendedName>
</protein>
<evidence type="ECO:0000313" key="6">
    <source>
        <dbReference type="Proteomes" id="UP001177744"/>
    </source>
</evidence>
<dbReference type="PANTHER" id="PTHR14098">
    <property type="entry name" value="SH2 DOMAIN CONTAINING PROTEIN"/>
    <property type="match status" value="1"/>
</dbReference>
<evidence type="ECO:0000313" key="5">
    <source>
        <dbReference type="EMBL" id="KAK1333593.1"/>
    </source>
</evidence>
<dbReference type="AlphaFoldDB" id="A0AA40HLX4"/>
<dbReference type="InterPro" id="IPR036860">
    <property type="entry name" value="SH2_dom_sf"/>
</dbReference>
<dbReference type="GO" id="GO:0035556">
    <property type="term" value="P:intracellular signal transduction"/>
    <property type="evidence" value="ECO:0007669"/>
    <property type="project" value="TreeGrafter"/>
</dbReference>
<comment type="caution">
    <text evidence="5">The sequence shown here is derived from an EMBL/GenBank/DDBJ whole genome shotgun (WGS) entry which is preliminary data.</text>
</comment>
<dbReference type="PANTHER" id="PTHR14098:SF3">
    <property type="entry name" value="B-CELL LINKER PROTEIN"/>
    <property type="match status" value="1"/>
</dbReference>
<dbReference type="Gene3D" id="3.30.505.10">
    <property type="entry name" value="SH2 domain"/>
    <property type="match status" value="1"/>
</dbReference>
<accession>A0AA40HLX4</accession>
<dbReference type="InterPro" id="IPR051751">
    <property type="entry name" value="Immunoreceptor_sig_adapters"/>
</dbReference>